<sequence>MASFTEIRKIARTLPHRKAPFEERQNLTYGDWRCSRAPTPESCLKGTYTCSHLPTPPVKIDPLQSAYRN</sequence>
<dbReference type="HOGENOM" id="CLU_2780667_0_0_1"/>
<dbReference type="Gramene" id="KQL06931">
    <property type="protein sequence ID" value="KQL06931"/>
    <property type="gene ID" value="SETIT_003635mg"/>
</dbReference>
<evidence type="ECO:0000313" key="1">
    <source>
        <dbReference type="EnsemblPlants" id="KQL06931"/>
    </source>
</evidence>
<protein>
    <submittedName>
        <fullName evidence="1">Uncharacterized protein</fullName>
    </submittedName>
</protein>
<reference evidence="1" key="2">
    <citation type="submission" date="2018-08" db="UniProtKB">
        <authorList>
            <consortium name="EnsemblPlants"/>
        </authorList>
    </citation>
    <scope>IDENTIFICATION</scope>
    <source>
        <strain evidence="1">Yugu1</strain>
    </source>
</reference>
<evidence type="ECO:0000313" key="2">
    <source>
        <dbReference type="Proteomes" id="UP000004995"/>
    </source>
</evidence>
<dbReference type="EMBL" id="AGNK02003302">
    <property type="status" value="NOT_ANNOTATED_CDS"/>
    <property type="molecule type" value="Genomic_DNA"/>
</dbReference>
<name>K3XP12_SETIT</name>
<accession>K3XP12</accession>
<dbReference type="InParanoid" id="K3XP12"/>
<proteinExistence type="predicted"/>
<keyword evidence="2" id="KW-1185">Reference proteome</keyword>
<organism evidence="1 2">
    <name type="scientific">Setaria italica</name>
    <name type="common">Foxtail millet</name>
    <name type="synonym">Panicum italicum</name>
    <dbReference type="NCBI Taxonomy" id="4555"/>
    <lineage>
        <taxon>Eukaryota</taxon>
        <taxon>Viridiplantae</taxon>
        <taxon>Streptophyta</taxon>
        <taxon>Embryophyta</taxon>
        <taxon>Tracheophyta</taxon>
        <taxon>Spermatophyta</taxon>
        <taxon>Magnoliopsida</taxon>
        <taxon>Liliopsida</taxon>
        <taxon>Poales</taxon>
        <taxon>Poaceae</taxon>
        <taxon>PACMAD clade</taxon>
        <taxon>Panicoideae</taxon>
        <taxon>Panicodae</taxon>
        <taxon>Paniceae</taxon>
        <taxon>Cenchrinae</taxon>
        <taxon>Setaria</taxon>
    </lineage>
</organism>
<dbReference type="AlphaFoldDB" id="K3XP12"/>
<dbReference type="Proteomes" id="UP000004995">
    <property type="component" value="Unassembled WGS sequence"/>
</dbReference>
<reference evidence="2" key="1">
    <citation type="journal article" date="2012" name="Nat. Biotechnol.">
        <title>Reference genome sequence of the model plant Setaria.</title>
        <authorList>
            <person name="Bennetzen J.L."/>
            <person name="Schmutz J."/>
            <person name="Wang H."/>
            <person name="Percifield R."/>
            <person name="Hawkins J."/>
            <person name="Pontaroli A.C."/>
            <person name="Estep M."/>
            <person name="Feng L."/>
            <person name="Vaughn J.N."/>
            <person name="Grimwood J."/>
            <person name="Jenkins J."/>
            <person name="Barry K."/>
            <person name="Lindquist E."/>
            <person name="Hellsten U."/>
            <person name="Deshpande S."/>
            <person name="Wang X."/>
            <person name="Wu X."/>
            <person name="Mitros T."/>
            <person name="Triplett J."/>
            <person name="Yang X."/>
            <person name="Ye C.Y."/>
            <person name="Mauro-Herrera M."/>
            <person name="Wang L."/>
            <person name="Li P."/>
            <person name="Sharma M."/>
            <person name="Sharma R."/>
            <person name="Ronald P.C."/>
            <person name="Panaud O."/>
            <person name="Kellogg E.A."/>
            <person name="Brutnell T.P."/>
            <person name="Doust A.N."/>
            <person name="Tuskan G.A."/>
            <person name="Rokhsar D."/>
            <person name="Devos K.M."/>
        </authorList>
    </citation>
    <scope>NUCLEOTIDE SEQUENCE [LARGE SCALE GENOMIC DNA]</scope>
    <source>
        <strain evidence="2">cv. Yugu1</strain>
    </source>
</reference>
<dbReference type="EnsemblPlants" id="KQL06931">
    <property type="protein sequence ID" value="KQL06931"/>
    <property type="gene ID" value="SETIT_003635mg"/>
</dbReference>